<dbReference type="PRINTS" id="PR00320">
    <property type="entry name" value="GPROTEINBRPT"/>
</dbReference>
<dbReference type="GO" id="GO:0005524">
    <property type="term" value="F:ATP binding"/>
    <property type="evidence" value="ECO:0007669"/>
    <property type="project" value="UniProtKB-UniRule"/>
</dbReference>
<dbReference type="PRINTS" id="PR00380">
    <property type="entry name" value="KINESINHEAVY"/>
</dbReference>
<keyword evidence="2" id="KW-0963">Cytoplasm</keyword>
<dbReference type="AlphaFoldDB" id="A0A7S4FE32"/>
<dbReference type="Pfam" id="PF00400">
    <property type="entry name" value="WD40"/>
    <property type="match status" value="6"/>
</dbReference>
<feature type="repeat" description="WD" evidence="9">
    <location>
        <begin position="1077"/>
        <end position="1109"/>
    </location>
</feature>
<dbReference type="InterPro" id="IPR019775">
    <property type="entry name" value="WD40_repeat_CS"/>
</dbReference>
<evidence type="ECO:0000313" key="13">
    <source>
        <dbReference type="EMBL" id="CAE0789421.1"/>
    </source>
</evidence>
<comment type="subcellular location">
    <subcellularLocation>
        <location evidence="1">Cytoplasm</location>
    </subcellularLocation>
</comment>
<evidence type="ECO:0000256" key="9">
    <source>
        <dbReference type="PROSITE-ProRule" id="PRU00221"/>
    </source>
</evidence>
<dbReference type="GO" id="GO:0003777">
    <property type="term" value="F:microtubule motor activity"/>
    <property type="evidence" value="ECO:0007669"/>
    <property type="project" value="InterPro"/>
</dbReference>
<dbReference type="GO" id="GO:0008017">
    <property type="term" value="F:microtubule binding"/>
    <property type="evidence" value="ECO:0007669"/>
    <property type="project" value="InterPro"/>
</dbReference>
<proteinExistence type="inferred from homology"/>
<dbReference type="InterPro" id="IPR027417">
    <property type="entry name" value="P-loop_NTPase"/>
</dbReference>
<dbReference type="PANTHER" id="PTHR47969">
    <property type="entry name" value="CHROMOSOME-ASSOCIATED KINESIN KIF4A-RELATED"/>
    <property type="match status" value="1"/>
</dbReference>
<dbReference type="InterPro" id="IPR001752">
    <property type="entry name" value="Kinesin_motor_dom"/>
</dbReference>
<keyword evidence="7" id="KW-0689">Ribosomal protein</keyword>
<evidence type="ECO:0000256" key="5">
    <source>
        <dbReference type="ARBA" id="ARBA00022741"/>
    </source>
</evidence>
<dbReference type="GO" id="GO:0051231">
    <property type="term" value="P:spindle elongation"/>
    <property type="evidence" value="ECO:0007669"/>
    <property type="project" value="TreeGrafter"/>
</dbReference>
<dbReference type="InterPro" id="IPR036322">
    <property type="entry name" value="WD40_repeat_dom_sf"/>
</dbReference>
<dbReference type="GO" id="GO:0005875">
    <property type="term" value="C:microtubule associated complex"/>
    <property type="evidence" value="ECO:0007669"/>
    <property type="project" value="TreeGrafter"/>
</dbReference>
<dbReference type="PROSITE" id="PS00411">
    <property type="entry name" value="KINESIN_MOTOR_1"/>
    <property type="match status" value="1"/>
</dbReference>
<feature type="repeat" description="WD" evidence="9">
    <location>
        <begin position="1164"/>
        <end position="1205"/>
    </location>
</feature>
<keyword evidence="4" id="KW-0677">Repeat</keyword>
<dbReference type="InterPro" id="IPR019821">
    <property type="entry name" value="Kinesin_motor_CS"/>
</dbReference>
<dbReference type="SMART" id="SM00129">
    <property type="entry name" value="KISc"/>
    <property type="match status" value="1"/>
</dbReference>
<dbReference type="InterPro" id="IPR015943">
    <property type="entry name" value="WD40/YVTN_repeat-like_dom_sf"/>
</dbReference>
<feature type="binding site" evidence="10">
    <location>
        <begin position="98"/>
        <end position="105"/>
    </location>
    <ligand>
        <name>ATP</name>
        <dbReference type="ChEBI" id="CHEBI:30616"/>
    </ligand>
</feature>
<evidence type="ECO:0000256" key="8">
    <source>
        <dbReference type="ARBA" id="ARBA00023054"/>
    </source>
</evidence>
<feature type="repeat" description="WD" evidence="9">
    <location>
        <begin position="1035"/>
        <end position="1076"/>
    </location>
</feature>
<keyword evidence="7" id="KW-0687">Ribonucleoprotein</keyword>
<feature type="repeat" description="WD" evidence="9">
    <location>
        <begin position="1119"/>
        <end position="1150"/>
    </location>
</feature>
<dbReference type="GO" id="GO:0007018">
    <property type="term" value="P:microtubule-based movement"/>
    <property type="evidence" value="ECO:0007669"/>
    <property type="project" value="InterPro"/>
</dbReference>
<evidence type="ECO:0000256" key="10">
    <source>
        <dbReference type="PROSITE-ProRule" id="PRU00283"/>
    </source>
</evidence>
<dbReference type="InterPro" id="IPR027640">
    <property type="entry name" value="Kinesin-like_fam"/>
</dbReference>
<feature type="repeat" description="WD" evidence="9">
    <location>
        <begin position="993"/>
        <end position="1034"/>
    </location>
</feature>
<keyword evidence="8" id="KW-0175">Coiled coil</keyword>
<dbReference type="InterPro" id="IPR020472">
    <property type="entry name" value="WD40_PAC1"/>
</dbReference>
<dbReference type="PANTHER" id="PTHR47969:SF15">
    <property type="entry name" value="CHROMOSOME-ASSOCIATED KINESIN KIF4A-RELATED"/>
    <property type="match status" value="1"/>
</dbReference>
<dbReference type="EMBL" id="HBJA01001832">
    <property type="protein sequence ID" value="CAE0789421.1"/>
    <property type="molecule type" value="Transcribed_RNA"/>
</dbReference>
<evidence type="ECO:0000256" key="3">
    <source>
        <dbReference type="ARBA" id="ARBA00022574"/>
    </source>
</evidence>
<keyword evidence="5 10" id="KW-0547">Nucleotide-binding</keyword>
<organism evidence="13">
    <name type="scientific">Eutreptiella gymnastica</name>
    <dbReference type="NCBI Taxonomy" id="73025"/>
    <lineage>
        <taxon>Eukaryota</taxon>
        <taxon>Discoba</taxon>
        <taxon>Euglenozoa</taxon>
        <taxon>Euglenida</taxon>
        <taxon>Spirocuta</taxon>
        <taxon>Euglenophyceae</taxon>
        <taxon>Eutreptiales</taxon>
        <taxon>Eutreptiaceae</taxon>
        <taxon>Eutreptiella</taxon>
    </lineage>
</organism>
<dbReference type="GO" id="GO:0005737">
    <property type="term" value="C:cytoplasm"/>
    <property type="evidence" value="ECO:0007669"/>
    <property type="project" value="UniProtKB-SubCell"/>
</dbReference>
<keyword evidence="10" id="KW-0505">Motor protein</keyword>
<dbReference type="SMART" id="SM00320">
    <property type="entry name" value="WD40"/>
    <property type="match status" value="7"/>
</dbReference>
<dbReference type="PROSITE" id="PS50294">
    <property type="entry name" value="WD_REPEATS_REGION"/>
    <property type="match status" value="6"/>
</dbReference>
<dbReference type="Gene3D" id="3.40.850.10">
    <property type="entry name" value="Kinesin motor domain"/>
    <property type="match status" value="1"/>
</dbReference>
<keyword evidence="6 10" id="KW-0067">ATP-binding</keyword>
<dbReference type="PROSITE" id="PS50067">
    <property type="entry name" value="KINESIN_MOTOR_2"/>
    <property type="match status" value="1"/>
</dbReference>
<evidence type="ECO:0000259" key="12">
    <source>
        <dbReference type="PROSITE" id="PS50067"/>
    </source>
</evidence>
<dbReference type="PROSITE" id="PS50082">
    <property type="entry name" value="WD_REPEATS_2"/>
    <property type="match status" value="6"/>
</dbReference>
<dbReference type="SUPFAM" id="SSF52540">
    <property type="entry name" value="P-loop containing nucleoside triphosphate hydrolases"/>
    <property type="match status" value="1"/>
</dbReference>
<dbReference type="InterPro" id="IPR001680">
    <property type="entry name" value="WD40_rpt"/>
</dbReference>
<dbReference type="InterPro" id="IPR036961">
    <property type="entry name" value="Kinesin_motor_dom_sf"/>
</dbReference>
<dbReference type="Pfam" id="PF00225">
    <property type="entry name" value="Kinesin"/>
    <property type="match status" value="1"/>
</dbReference>
<dbReference type="PROSITE" id="PS00678">
    <property type="entry name" value="WD_REPEATS_1"/>
    <property type="match status" value="3"/>
</dbReference>
<reference evidence="13" key="1">
    <citation type="submission" date="2021-01" db="EMBL/GenBank/DDBJ databases">
        <authorList>
            <person name="Corre E."/>
            <person name="Pelletier E."/>
            <person name="Niang G."/>
            <person name="Scheremetjew M."/>
            <person name="Finn R."/>
            <person name="Kale V."/>
            <person name="Holt S."/>
            <person name="Cochrane G."/>
            <person name="Meng A."/>
            <person name="Brown T."/>
            <person name="Cohen L."/>
        </authorList>
    </citation>
    <scope>NUCLEOTIDE SEQUENCE</scope>
    <source>
        <strain evidence="13">CCMP1594</strain>
    </source>
</reference>
<evidence type="ECO:0000256" key="2">
    <source>
        <dbReference type="ARBA" id="ARBA00022490"/>
    </source>
</evidence>
<evidence type="ECO:0000256" key="1">
    <source>
        <dbReference type="ARBA" id="ARBA00004496"/>
    </source>
</evidence>
<protein>
    <recommendedName>
        <fullName evidence="12">Kinesin motor domain-containing protein</fullName>
    </recommendedName>
</protein>
<feature type="domain" description="Kinesin motor" evidence="12">
    <location>
        <begin position="5"/>
        <end position="381"/>
    </location>
</feature>
<dbReference type="GO" id="GO:0005840">
    <property type="term" value="C:ribosome"/>
    <property type="evidence" value="ECO:0007669"/>
    <property type="project" value="UniProtKB-KW"/>
</dbReference>
<sequence>MTDDRVQVAIRIRPRLEKFGEQFTIKCCSKVEDEVDQEFRVLNLVHPTNEAFRHRPQVFRFDHVFDEDDTQREFYEKMCAPMIDASLGGSAATILAYGQTGSGKTHTILGDLDKKEGKLLHGSGLFPRVITELFEYKERSPNHVIVTLSILEIYNENIRDLLQEGKRINLRSLPNEETVPVGVNNATCETFADALRFFNMGTGLRKVNATAMNDASSRSHACFIITVFQQTKTKDNPEPPDPELLFRREWGLINVDADGEPTDPLPAELFQESKFPIIKSTLSLVDLAGSERLKRSQVTGAALKETQAINTSLTCLGNVVNGLYSGEKHIKYRDSKLTLLLKSSFANPSARILLITNLSPTEESFQESMTSVRFADRVKGIKTDESTITANTEFDMEYLAASKDFSSILADLRIAMATENYVPQMWKHRGSCKVATRQGMKERIKAASAEAVERRKAEEAHKEQQLTDMIMRIAYRRPFAEMLEHRDVKADEIEVQIEGMDMKHKEEDLKLLHSTLLVEHFLDQKDAAKKIRQSAESELSKLVEIAKNSNAAVELLKSGFNLIADDQKCLMADLRGQMGEQDALPEPERLTEEEKAEILAAKERATDSEPSSNDCRPPVVAASEPEDLPVSEGLDAYRMPLTCPAPESESLPVPEGLDTYKTPPESDGLPAPEVPPGPDGLEADTKTEEIAQAVPRAGRRNSAGWYDMLGLSGTSVSYGGPSGDPASRSEMKQTTLEELCRTNEDHSPVRTMTGGNANALPDYALDWEEALPQPQIGGPDFTGSGGMSSDTVGSVEYGSRINSSLGCSTNSALLSPSPVNSPRRVGSRLPAADGYEPNIGMLSFDTARLEAEWRQNLNESLGSDPNEHFSATWRTVESAELAKSNGSMELTKSGSHNASFASTKSSLEQSSKTLNSIEQILAKRQCPALAGFKDAAAEVALNGHKTEQRTYIGHLATVYACAIDRHGVLLASVSKDKTVKIWDLDSGEILHTLRGHEAEVLSCCFSPVEDILFTASADKTLKKWDVDKGRKIWSLKGHTESIFSCCYSPFGKEIASSSGDQTIRLWNARNGRKISTLKGHTGSVFSVCFSSDGQKLVSSSGDKTIRIWDWYKRQILFTFEGHSAVVWSSVFNFLDDKVVSASMDGTLKVWRKDETGTCIKVRTLRGHEHAAYHACFTRDGRYIVSGSADRTLRVWDAQTGVEIGMFDDIHDTVWHCASYDHKVVTCTGDVLKLWDLDTLDGVEPNSSWLASQAKDAR</sequence>
<dbReference type="CDD" id="cd00200">
    <property type="entry name" value="WD40"/>
    <property type="match status" value="1"/>
</dbReference>
<accession>A0A7S4FE32</accession>
<evidence type="ECO:0000256" key="4">
    <source>
        <dbReference type="ARBA" id="ARBA00022737"/>
    </source>
</evidence>
<keyword evidence="3 9" id="KW-0853">WD repeat</keyword>
<evidence type="ECO:0000256" key="6">
    <source>
        <dbReference type="ARBA" id="ARBA00022840"/>
    </source>
</evidence>
<dbReference type="GO" id="GO:0007052">
    <property type="term" value="P:mitotic spindle organization"/>
    <property type="evidence" value="ECO:0007669"/>
    <property type="project" value="TreeGrafter"/>
</dbReference>
<dbReference type="Gene3D" id="2.130.10.10">
    <property type="entry name" value="YVTN repeat-like/Quinoprotein amine dehydrogenase"/>
    <property type="match status" value="3"/>
</dbReference>
<name>A0A7S4FE32_9EUGL</name>
<evidence type="ECO:0000256" key="11">
    <source>
        <dbReference type="SAM" id="MobiDB-lite"/>
    </source>
</evidence>
<feature type="region of interest" description="Disordered" evidence="11">
    <location>
        <begin position="602"/>
        <end position="624"/>
    </location>
</feature>
<gene>
    <name evidence="13" type="ORF">EGYM00163_LOCUS534</name>
</gene>
<dbReference type="SUPFAM" id="SSF50978">
    <property type="entry name" value="WD40 repeat-like"/>
    <property type="match status" value="1"/>
</dbReference>
<feature type="repeat" description="WD" evidence="9">
    <location>
        <begin position="951"/>
        <end position="992"/>
    </location>
</feature>
<comment type="similarity">
    <text evidence="10">Belongs to the TRAFAC class myosin-kinesin ATPase superfamily. Kinesin family.</text>
</comment>
<evidence type="ECO:0000256" key="7">
    <source>
        <dbReference type="ARBA" id="ARBA00022980"/>
    </source>
</evidence>
<feature type="region of interest" description="Disordered" evidence="11">
    <location>
        <begin position="644"/>
        <end position="683"/>
    </location>
</feature>